<gene>
    <name evidence="3" type="ORF">BT96DRAFT_1084465</name>
</gene>
<reference evidence="3" key="1">
    <citation type="journal article" date="2019" name="Environ. Microbiol.">
        <title>Fungal ecological strategies reflected in gene transcription - a case study of two litter decomposers.</title>
        <authorList>
            <person name="Barbi F."/>
            <person name="Kohler A."/>
            <person name="Barry K."/>
            <person name="Baskaran P."/>
            <person name="Daum C."/>
            <person name="Fauchery L."/>
            <person name="Ihrmark K."/>
            <person name="Kuo A."/>
            <person name="LaButti K."/>
            <person name="Lipzen A."/>
            <person name="Morin E."/>
            <person name="Grigoriev I.V."/>
            <person name="Henrissat B."/>
            <person name="Lindahl B."/>
            <person name="Martin F."/>
        </authorList>
    </citation>
    <scope>NUCLEOTIDE SEQUENCE</scope>
    <source>
        <strain evidence="3">JB14</strain>
    </source>
</reference>
<dbReference type="PANTHER" id="PTHR46579:SF1">
    <property type="entry name" value="F5_8 TYPE C DOMAIN-CONTAINING PROTEIN"/>
    <property type="match status" value="1"/>
</dbReference>
<proteinExistence type="predicted"/>
<evidence type="ECO:0000256" key="2">
    <source>
        <dbReference type="SAM" id="Phobius"/>
    </source>
</evidence>
<dbReference type="Proteomes" id="UP000799118">
    <property type="component" value="Unassembled WGS sequence"/>
</dbReference>
<feature type="transmembrane region" description="Helical" evidence="2">
    <location>
        <begin position="26"/>
        <end position="42"/>
    </location>
</feature>
<organism evidence="3 4">
    <name type="scientific">Gymnopus androsaceus JB14</name>
    <dbReference type="NCBI Taxonomy" id="1447944"/>
    <lineage>
        <taxon>Eukaryota</taxon>
        <taxon>Fungi</taxon>
        <taxon>Dikarya</taxon>
        <taxon>Basidiomycota</taxon>
        <taxon>Agaricomycotina</taxon>
        <taxon>Agaricomycetes</taxon>
        <taxon>Agaricomycetidae</taxon>
        <taxon>Agaricales</taxon>
        <taxon>Marasmiineae</taxon>
        <taxon>Omphalotaceae</taxon>
        <taxon>Gymnopus</taxon>
    </lineage>
</organism>
<accession>A0A6A4GLY5</accession>
<name>A0A6A4GLY5_9AGAR</name>
<dbReference type="OrthoDB" id="3269001at2759"/>
<keyword evidence="2" id="KW-0812">Transmembrane</keyword>
<feature type="region of interest" description="Disordered" evidence="1">
    <location>
        <begin position="439"/>
        <end position="487"/>
    </location>
</feature>
<keyword evidence="2" id="KW-1133">Transmembrane helix</keyword>
<evidence type="ECO:0000313" key="3">
    <source>
        <dbReference type="EMBL" id="KAE9386476.1"/>
    </source>
</evidence>
<evidence type="ECO:0000256" key="1">
    <source>
        <dbReference type="SAM" id="MobiDB-lite"/>
    </source>
</evidence>
<dbReference type="PANTHER" id="PTHR46579">
    <property type="entry name" value="F5/8 TYPE C DOMAIN-CONTAINING PROTEIN-RELATED"/>
    <property type="match status" value="1"/>
</dbReference>
<dbReference type="EMBL" id="ML769876">
    <property type="protein sequence ID" value="KAE9386476.1"/>
    <property type="molecule type" value="Genomic_DNA"/>
</dbReference>
<sequence>MCFLFVAWLVLCKGISRRTASVILQALRLIIFTILQIIYLTLKGLGAQISAPSPIIDIPLDIRTVYSGLGLNPNLIRIICCPKCFKEFPANTSLRLCDFRKSPRGRKCKAPLFRKRHITNGKPAKRVPRCLYTTQSFESWLETLLSRPPIEECLRRTFAKTQGGWRPGEKMRDIYDSPGWQQHMHNFLLSPYHLAFAVYVDWFNPLGNKIAGKTVSCGAIALYCMNLPLEIRFLPENVFILGMMPINGPTVWTIHHVMEPLYTRLAEFDLPGKLLQTFTYPNGVTVAVRVYLTIADLQASKKFTGFGSPSAKYLCSYCHIEKDDLENLEYATFLPRDGPTVRMQAFQWKDAVLVKDKVALFKKNGVRWTPLYDFPHYDPVRYTVLGFMHNALEGLLEDHLRRQWGVGRTKETIKQIAEREADENFSQADTDEAMSDIESLGDKDEEDEEMEEADESGDDEEEEEESEESDEESNGRRGPTPPGSGASFLAERAAWDLQLDDLVADEDEDDPDFFPAPDGVFKITTEDLQAIRECIDYVLLASWVERPPRNLGEAKHGKLKAHVLLILFSAILPLIIPELWFNGDAVDRARLENFCYLVASVNLLAAYSTSDTDAELFRQYYTSYRHSMQQLYPQFHSMPNHHYAMHYPDLLKFWGPVPTLSEFPGERLNGELANIPTNNHFVDMEMTMIRQHTRKSNLKIKLEGNFADTATGKLAQILEPNDSYNFMYSPPLLTNSEVAAYLAKAKELPRKSYDFLLAYLNMVGSHYASAYSGIVQSHHALILPTAVQFPKNHKVDGRTFHTLKSMESGSHIYYYVPGAGSSTGTGCITAIWQVPLENVMRTFFFVQHHASLSPAANRWNPYSRAPCSVLRTNLVLQELSTVFHIIEPQHIICHLVVRKLDIKAYPNICKKIHKPVMAINWSLDRSRRGP</sequence>
<keyword evidence="4" id="KW-1185">Reference proteome</keyword>
<dbReference type="AlphaFoldDB" id="A0A6A4GLY5"/>
<keyword evidence="2" id="KW-0472">Membrane</keyword>
<feature type="compositionally biased region" description="Acidic residues" evidence="1">
    <location>
        <begin position="443"/>
        <end position="472"/>
    </location>
</feature>
<protein>
    <submittedName>
        <fullName evidence="3">Uncharacterized protein</fullName>
    </submittedName>
</protein>
<evidence type="ECO:0000313" key="4">
    <source>
        <dbReference type="Proteomes" id="UP000799118"/>
    </source>
</evidence>